<dbReference type="RefSeq" id="WP_344626095.1">
    <property type="nucleotide sequence ID" value="NZ_BAAALD010000058.1"/>
</dbReference>
<dbReference type="Gene3D" id="3.30.565.10">
    <property type="entry name" value="Histidine kinase-like ATPase, C-terminal domain"/>
    <property type="match status" value="1"/>
</dbReference>
<dbReference type="PANTHER" id="PTHR43156:SF2">
    <property type="entry name" value="STAGE II SPORULATION PROTEIN E"/>
    <property type="match status" value="1"/>
</dbReference>
<dbReference type="InterPro" id="IPR003594">
    <property type="entry name" value="HATPase_dom"/>
</dbReference>
<dbReference type="InterPro" id="IPR003018">
    <property type="entry name" value="GAF"/>
</dbReference>
<dbReference type="InterPro" id="IPR000014">
    <property type="entry name" value="PAS"/>
</dbReference>
<dbReference type="SUPFAM" id="SSF55874">
    <property type="entry name" value="ATPase domain of HSP90 chaperone/DNA topoisomerase II/histidine kinase"/>
    <property type="match status" value="1"/>
</dbReference>
<dbReference type="InterPro" id="IPR036457">
    <property type="entry name" value="PPM-type-like_dom_sf"/>
</dbReference>
<dbReference type="Gene3D" id="3.30.450.40">
    <property type="match status" value="1"/>
</dbReference>
<name>A0ABN1TUD8_9ACTN</name>
<evidence type="ECO:0000259" key="3">
    <source>
        <dbReference type="SMART" id="SM00065"/>
    </source>
</evidence>
<dbReference type="SMART" id="SM00086">
    <property type="entry name" value="PAC"/>
    <property type="match status" value="1"/>
</dbReference>
<dbReference type="Pfam" id="PF13185">
    <property type="entry name" value="GAF_2"/>
    <property type="match status" value="1"/>
</dbReference>
<protein>
    <submittedName>
        <fullName evidence="5">SpoIIE family protein phosphatase</fullName>
    </submittedName>
</protein>
<dbReference type="SMART" id="SM00331">
    <property type="entry name" value="PP2C_SIG"/>
    <property type="match status" value="1"/>
</dbReference>
<accession>A0ABN1TUD8</accession>
<dbReference type="InterPro" id="IPR035965">
    <property type="entry name" value="PAS-like_dom_sf"/>
</dbReference>
<dbReference type="InterPro" id="IPR036890">
    <property type="entry name" value="HATPase_C_sf"/>
</dbReference>
<evidence type="ECO:0000313" key="6">
    <source>
        <dbReference type="Proteomes" id="UP001499987"/>
    </source>
</evidence>
<dbReference type="InterPro" id="IPR001610">
    <property type="entry name" value="PAC"/>
</dbReference>
<dbReference type="Pfam" id="PF08447">
    <property type="entry name" value="PAS_3"/>
    <property type="match status" value="1"/>
</dbReference>
<sequence>MANTSRSPDGHDPEITLPVSARAPSPSSGSPGDTEPTAANDRLALNGMGSFDWDLDKGTYHLDDVGLEVFDLRADEFDGVPASLSARVLPTDSERLDNAVSLALREGHLTFASYFRLVCRDGTLRWAHTQGRILRDPQAHPYRIVGIVRNAEEELAHAEGMRTLAADRRRQTDSVRATTEALARAITVRDVTNVLTDSEGLRRFGADGLALGLVDGDVMRLVAVTEQPSAELRARDDLSLTHLEDGLPLSEAVLTRRARFVGTREELTTRYPRLLPYAEEMGIEAAAFLPLAAQARTIGALGLFYRGRHHFSTEDRNICIALSSAVAQSLQRAMLFDQEREFATTLQTTMLPRRIPEINGGEVAVRYRAGRSGREVGGDWYDVIPLPGRRVGLVVGDVEGHDSHAAAIMGQLRIALRAYATEGHTPATVMARASRFLADLDTERSATCIYVDADLETGTLRMVRAGHLEPLVRHSTGRTGWAGVRGGLPLGLATVFGQDGYPETRLDLNPADTMLLCTDGMVEHPGRDIADGIEALAAAMRAGPLGTEALADHLCGGDPSRLGSSDDVALLLLHRAAGPGARATRQMTQHVHQADPEGLAETRAMLRQALAAWGATDFASDVELTADELITNALVHTDGGALLTIELRAGTAPCIRLEVQDRSSVLPRRRTPGETATSGRGLLLVDALSGSWGVEPLGSGKNVWCEFPLAV</sequence>
<reference evidence="5 6" key="1">
    <citation type="journal article" date="2019" name="Int. J. Syst. Evol. Microbiol.">
        <title>The Global Catalogue of Microorganisms (GCM) 10K type strain sequencing project: providing services to taxonomists for standard genome sequencing and annotation.</title>
        <authorList>
            <consortium name="The Broad Institute Genomics Platform"/>
            <consortium name="The Broad Institute Genome Sequencing Center for Infectious Disease"/>
            <person name="Wu L."/>
            <person name="Ma J."/>
        </authorList>
    </citation>
    <scope>NUCLEOTIDE SEQUENCE [LARGE SCALE GENOMIC DNA]</scope>
    <source>
        <strain evidence="5 6">JCM 13002</strain>
    </source>
</reference>
<dbReference type="Gene3D" id="3.30.450.20">
    <property type="entry name" value="PAS domain"/>
    <property type="match status" value="1"/>
</dbReference>
<dbReference type="InterPro" id="IPR013655">
    <property type="entry name" value="PAS_fold_3"/>
</dbReference>
<evidence type="ECO:0000313" key="5">
    <source>
        <dbReference type="EMBL" id="GAA1102995.1"/>
    </source>
</evidence>
<keyword evidence="1" id="KW-0378">Hydrolase</keyword>
<proteinExistence type="predicted"/>
<evidence type="ECO:0000256" key="2">
    <source>
        <dbReference type="SAM" id="MobiDB-lite"/>
    </source>
</evidence>
<organism evidence="5 6">
    <name type="scientific">Kitasatospora arboriphila</name>
    <dbReference type="NCBI Taxonomy" id="258052"/>
    <lineage>
        <taxon>Bacteria</taxon>
        <taxon>Bacillati</taxon>
        <taxon>Actinomycetota</taxon>
        <taxon>Actinomycetes</taxon>
        <taxon>Kitasatosporales</taxon>
        <taxon>Streptomycetaceae</taxon>
        <taxon>Kitasatospora</taxon>
    </lineage>
</organism>
<feature type="domain" description="GAF" evidence="3">
    <location>
        <begin position="183"/>
        <end position="340"/>
    </location>
</feature>
<dbReference type="Proteomes" id="UP001499987">
    <property type="component" value="Unassembled WGS sequence"/>
</dbReference>
<dbReference type="SUPFAM" id="SSF55785">
    <property type="entry name" value="PYP-like sensor domain (PAS domain)"/>
    <property type="match status" value="1"/>
</dbReference>
<keyword evidence="6" id="KW-1185">Reference proteome</keyword>
<evidence type="ECO:0000259" key="4">
    <source>
        <dbReference type="SMART" id="SM00331"/>
    </source>
</evidence>
<dbReference type="SUPFAM" id="SSF55781">
    <property type="entry name" value="GAF domain-like"/>
    <property type="match status" value="1"/>
</dbReference>
<dbReference type="EMBL" id="BAAALD010000058">
    <property type="protein sequence ID" value="GAA1102995.1"/>
    <property type="molecule type" value="Genomic_DNA"/>
</dbReference>
<dbReference type="Pfam" id="PF13581">
    <property type="entry name" value="HATPase_c_2"/>
    <property type="match status" value="1"/>
</dbReference>
<dbReference type="PANTHER" id="PTHR43156">
    <property type="entry name" value="STAGE II SPORULATION PROTEIN E-RELATED"/>
    <property type="match status" value="1"/>
</dbReference>
<dbReference type="Gene3D" id="3.60.40.10">
    <property type="entry name" value="PPM-type phosphatase domain"/>
    <property type="match status" value="1"/>
</dbReference>
<gene>
    <name evidence="5" type="ORF">GCM10009663_51910</name>
</gene>
<dbReference type="InterPro" id="IPR052016">
    <property type="entry name" value="Bact_Sigma-Reg"/>
</dbReference>
<feature type="domain" description="PPM-type phosphatase" evidence="4">
    <location>
        <begin position="358"/>
        <end position="575"/>
    </location>
</feature>
<dbReference type="CDD" id="cd16936">
    <property type="entry name" value="HATPase_RsbW-like"/>
    <property type="match status" value="1"/>
</dbReference>
<dbReference type="InterPro" id="IPR001932">
    <property type="entry name" value="PPM-type_phosphatase-like_dom"/>
</dbReference>
<dbReference type="SMART" id="SM00065">
    <property type="entry name" value="GAF"/>
    <property type="match status" value="1"/>
</dbReference>
<dbReference type="InterPro" id="IPR029016">
    <property type="entry name" value="GAF-like_dom_sf"/>
</dbReference>
<dbReference type="CDD" id="cd00130">
    <property type="entry name" value="PAS"/>
    <property type="match status" value="1"/>
</dbReference>
<evidence type="ECO:0000256" key="1">
    <source>
        <dbReference type="ARBA" id="ARBA00022801"/>
    </source>
</evidence>
<dbReference type="Pfam" id="PF07228">
    <property type="entry name" value="SpoIIE"/>
    <property type="match status" value="1"/>
</dbReference>
<comment type="caution">
    <text evidence="5">The sequence shown here is derived from an EMBL/GenBank/DDBJ whole genome shotgun (WGS) entry which is preliminary data.</text>
</comment>
<feature type="region of interest" description="Disordered" evidence="2">
    <location>
        <begin position="1"/>
        <end position="40"/>
    </location>
</feature>